<dbReference type="PANTHER" id="PTHR13318">
    <property type="entry name" value="PARTNER OF PAIRED, ISOFORM B-RELATED"/>
    <property type="match status" value="1"/>
</dbReference>
<dbReference type="GO" id="GO:0031146">
    <property type="term" value="P:SCF-dependent proteasomal ubiquitin-dependent protein catabolic process"/>
    <property type="evidence" value="ECO:0007669"/>
    <property type="project" value="TreeGrafter"/>
</dbReference>
<evidence type="ECO:0000313" key="5">
    <source>
        <dbReference type="Proteomes" id="UP000237105"/>
    </source>
</evidence>
<accession>A0A2P5B237</accession>
<proteinExistence type="predicted"/>
<dbReference type="GO" id="GO:0019005">
    <property type="term" value="C:SCF ubiquitin ligase complex"/>
    <property type="evidence" value="ECO:0007669"/>
    <property type="project" value="TreeGrafter"/>
</dbReference>
<protein>
    <submittedName>
        <fullName evidence="4">Voltage dependent potassium channel</fullName>
    </submittedName>
</protein>
<comment type="function">
    <text evidence="1">May act as a substrate-specific adapter of an E3 ubiquitin-protein ligase complex (CUL3-RBX1-BTB) which mediates the ubiquitination and subsequent proteasomal degradation of target proteins.</text>
</comment>
<organism evidence="4 5">
    <name type="scientific">Parasponia andersonii</name>
    <name type="common">Sponia andersonii</name>
    <dbReference type="NCBI Taxonomy" id="3476"/>
    <lineage>
        <taxon>Eukaryota</taxon>
        <taxon>Viridiplantae</taxon>
        <taxon>Streptophyta</taxon>
        <taxon>Embryophyta</taxon>
        <taxon>Tracheophyta</taxon>
        <taxon>Spermatophyta</taxon>
        <taxon>Magnoliopsida</taxon>
        <taxon>eudicotyledons</taxon>
        <taxon>Gunneridae</taxon>
        <taxon>Pentapetalae</taxon>
        <taxon>rosids</taxon>
        <taxon>fabids</taxon>
        <taxon>Rosales</taxon>
        <taxon>Cannabaceae</taxon>
        <taxon>Parasponia</taxon>
    </lineage>
</organism>
<dbReference type="GO" id="GO:0034220">
    <property type="term" value="P:monoatomic ion transmembrane transport"/>
    <property type="evidence" value="ECO:0007669"/>
    <property type="project" value="UniProtKB-KW"/>
</dbReference>
<dbReference type="SMART" id="SM00875">
    <property type="entry name" value="BACK"/>
    <property type="match status" value="1"/>
</dbReference>
<gene>
    <name evidence="4" type="ORF">PanWU01x14_278760</name>
</gene>
<keyword evidence="5" id="KW-1185">Reference proteome</keyword>
<dbReference type="Gene3D" id="1.25.40.420">
    <property type="match status" value="1"/>
</dbReference>
<dbReference type="AlphaFoldDB" id="A0A2P5B237"/>
<dbReference type="Proteomes" id="UP000237105">
    <property type="component" value="Unassembled WGS sequence"/>
</dbReference>
<evidence type="ECO:0000256" key="2">
    <source>
        <dbReference type="ARBA" id="ARBA00004906"/>
    </source>
</evidence>
<dbReference type="Gene3D" id="3.30.710.10">
    <property type="entry name" value="Potassium Channel Kv1.1, Chain A"/>
    <property type="match status" value="1"/>
</dbReference>
<comment type="pathway">
    <text evidence="2">Protein modification; protein ubiquitination.</text>
</comment>
<keyword evidence="4" id="KW-0407">Ion channel</keyword>
<dbReference type="OrthoDB" id="775260at2759"/>
<dbReference type="SUPFAM" id="SSF54695">
    <property type="entry name" value="POZ domain"/>
    <property type="match status" value="1"/>
</dbReference>
<dbReference type="InterPro" id="IPR011333">
    <property type="entry name" value="SKP1/BTB/POZ_sf"/>
</dbReference>
<keyword evidence="4" id="KW-0406">Ion transport</keyword>
<name>A0A2P5B237_PARAD</name>
<dbReference type="STRING" id="3476.A0A2P5B237"/>
<evidence type="ECO:0000313" key="4">
    <source>
        <dbReference type="EMBL" id="PON42831.1"/>
    </source>
</evidence>
<evidence type="ECO:0000259" key="3">
    <source>
        <dbReference type="PROSITE" id="PS50097"/>
    </source>
</evidence>
<reference evidence="5" key="1">
    <citation type="submission" date="2016-06" db="EMBL/GenBank/DDBJ databases">
        <title>Parallel loss of symbiosis genes in relatives of nitrogen-fixing non-legume Parasponia.</title>
        <authorList>
            <person name="Van Velzen R."/>
            <person name="Holmer R."/>
            <person name="Bu F."/>
            <person name="Rutten L."/>
            <person name="Van Zeijl A."/>
            <person name="Liu W."/>
            <person name="Santuari L."/>
            <person name="Cao Q."/>
            <person name="Sharma T."/>
            <person name="Shen D."/>
            <person name="Roswanjaya Y."/>
            <person name="Wardhani T."/>
            <person name="Kalhor M.S."/>
            <person name="Jansen J."/>
            <person name="Van den Hoogen J."/>
            <person name="Gungor B."/>
            <person name="Hartog M."/>
            <person name="Hontelez J."/>
            <person name="Verver J."/>
            <person name="Yang W.-C."/>
            <person name="Schijlen E."/>
            <person name="Repin R."/>
            <person name="Schilthuizen M."/>
            <person name="Schranz E."/>
            <person name="Heidstra R."/>
            <person name="Miyata K."/>
            <person name="Fedorova E."/>
            <person name="Kohlen W."/>
            <person name="Bisseling T."/>
            <person name="Smit S."/>
            <person name="Geurts R."/>
        </authorList>
    </citation>
    <scope>NUCLEOTIDE SEQUENCE [LARGE SCALE GENOMIC DNA]</scope>
    <source>
        <strain evidence="5">cv. WU1-14</strain>
    </source>
</reference>
<dbReference type="Gene3D" id="3.80.10.10">
    <property type="entry name" value="Ribonuclease Inhibitor"/>
    <property type="match status" value="2"/>
</dbReference>
<dbReference type="SUPFAM" id="SSF52047">
    <property type="entry name" value="RNI-like"/>
    <property type="match status" value="2"/>
</dbReference>
<dbReference type="InterPro" id="IPR032675">
    <property type="entry name" value="LRR_dom_sf"/>
</dbReference>
<dbReference type="SMART" id="SM00367">
    <property type="entry name" value="LRR_CC"/>
    <property type="match status" value="5"/>
</dbReference>
<dbReference type="PANTHER" id="PTHR13318:SF71">
    <property type="entry name" value="BTB_POZ DOMAIN-CONTAINING PROTEIN FBL11"/>
    <property type="match status" value="1"/>
</dbReference>
<dbReference type="InterPro" id="IPR000210">
    <property type="entry name" value="BTB/POZ_dom"/>
</dbReference>
<evidence type="ECO:0000256" key="1">
    <source>
        <dbReference type="ARBA" id="ARBA00002668"/>
    </source>
</evidence>
<dbReference type="InterPro" id="IPR006553">
    <property type="entry name" value="Leu-rich_rpt_Cys-con_subtyp"/>
</dbReference>
<dbReference type="CDD" id="cd18186">
    <property type="entry name" value="BTB_POZ_ZBTB_KLHL-like"/>
    <property type="match status" value="1"/>
</dbReference>
<comment type="caution">
    <text evidence="4">The sequence shown here is derived from an EMBL/GenBank/DDBJ whole genome shotgun (WGS) entry which is preliminary data.</text>
</comment>
<dbReference type="Pfam" id="PF07707">
    <property type="entry name" value="BACK"/>
    <property type="match status" value="1"/>
</dbReference>
<dbReference type="InterPro" id="IPR011705">
    <property type="entry name" value="BACK"/>
</dbReference>
<keyword evidence="4" id="KW-0813">Transport</keyword>
<dbReference type="PROSITE" id="PS50097">
    <property type="entry name" value="BTB"/>
    <property type="match status" value="1"/>
</dbReference>
<sequence length="950" mass="106319">MASSSDDDLIVIAITNSYQIGDNSDQLFISTTEIGSWDLPSILTYQTIRVQAHRTRLIEQSSYFHGMLSWSFSESRLEHISVEWDLEAFVNILKCVYGCPIDITCDNFLTLYEGALYFGVKILLERCKTWFSKVASSTVPPQIRLDDLISIWNFGSKHANDFLPELCASFLGKNFMWALSCKSFVDVPYSLLHDCVKHPSLTIESEMHLYKALFLWVDANTEDFEGLSRTENNYSSILKQIRLSLLPLWFAAGKRNCHFSRLVYESINSIFRLLKVPPTGSISFLEGCDLSGFRIRLTRYSKKMNLSSCPQITSAILLLSLLPSSNCTDSMLRRSIKQLLTKLESLDRDPYSISLELLPLLSFEAVQEVDISKCQRLHLGAAIECFSVSFPSLKTLKAAYLLNFSTTTLHQLVLKCPMIYEVDLTIDINPIISEVSNNLLTIGVSPVDVSPLSKSKLRLSNITKLILEGRMELRDSDLLYISKFCIYLQHVNLKGCTALTDVGMSDLIHRCVRLKSILVCHTSFGINSVLALCSSLHGYGNTSNQLSESMAFNLQTLHIGYCKCVDETSLLKLLSETHMLKNLCLRDTQVADHALCSLPGSSLENLDVSNTMVSRAALARIIYRNPGLKCLRVKGCKNLCQRESNAEMGEVSYLHSCGELEMALGKTCRLEEISLGWGFSHFSMEALKPAITSLRKLTVGLGGSLGEGALVHLPTSCPILESIVLHFQVISDSIIVNIMETLRNLQVLALCYCLGDISIKGFKFYMPNLRKLQLERVTPWMTNEDLVILTQSCPSIVKLSLLGCPHLDSASQQIISRGWPGLLSIHIEECGKVTADGVSSLLECVALEDLLLRHNGPGIHSSFILDAVSKMPLLRQVSLDLCDASRGYFDVPPDDEKCFLRSVKMARCKSRECGLTLSFLEPRRKRVHKETLVLLRTSENVIRTVVKERL</sequence>
<feature type="domain" description="BTB" evidence="3">
    <location>
        <begin position="39"/>
        <end position="105"/>
    </location>
</feature>
<dbReference type="Pfam" id="PF00651">
    <property type="entry name" value="BTB"/>
    <property type="match status" value="1"/>
</dbReference>
<dbReference type="EMBL" id="JXTB01000382">
    <property type="protein sequence ID" value="PON42831.1"/>
    <property type="molecule type" value="Genomic_DNA"/>
</dbReference>